<evidence type="ECO:0000313" key="1">
    <source>
        <dbReference type="EMBL" id="SEI00002.1"/>
    </source>
</evidence>
<dbReference type="Proteomes" id="UP000199634">
    <property type="component" value="Unassembled WGS sequence"/>
</dbReference>
<evidence type="ECO:0000313" key="2">
    <source>
        <dbReference type="Proteomes" id="UP000199634"/>
    </source>
</evidence>
<dbReference type="AlphaFoldDB" id="A0A1H6MEP1"/>
<reference evidence="2" key="1">
    <citation type="submission" date="2016-10" db="EMBL/GenBank/DDBJ databases">
        <authorList>
            <person name="Varghese N."/>
            <person name="Submissions S."/>
        </authorList>
    </citation>
    <scope>NUCLEOTIDE SEQUENCE [LARGE SCALE GENOMIC DNA]</scope>
    <source>
        <strain evidence="2">CGMCC 1.10825</strain>
    </source>
</reference>
<gene>
    <name evidence="1" type="ORF">SAMN02927937_02648</name>
</gene>
<organism evidence="1 2">
    <name type="scientific">Paenimyroides marinum</name>
    <dbReference type="NCBI Taxonomy" id="1159016"/>
    <lineage>
        <taxon>Bacteria</taxon>
        <taxon>Pseudomonadati</taxon>
        <taxon>Bacteroidota</taxon>
        <taxon>Flavobacteriia</taxon>
        <taxon>Flavobacteriales</taxon>
        <taxon>Flavobacteriaceae</taxon>
        <taxon>Paenimyroides</taxon>
    </lineage>
</organism>
<sequence length="168" mass="19919">MLSFSKTGIFKRNLYIRITFLQGFKNLIKKKKIINTYKVLETLQEKTKNMLTSKKDEIQQRLNSILQKLSGITFVPENWKEDVFWTTLEETGLSKSDVLEKEENLLFTQLIDLQFPWEHMEKLADILVGLDAKQPNQLLKERAKHLYEFIQKESKMFSFEIMNKIGKL</sequence>
<keyword evidence="2" id="KW-1185">Reference proteome</keyword>
<dbReference type="STRING" id="1159016.SAMN02927937_02648"/>
<name>A0A1H6MEP1_9FLAO</name>
<accession>A0A1H6MEP1</accession>
<dbReference type="EMBL" id="FNXE01000053">
    <property type="protein sequence ID" value="SEI00002.1"/>
    <property type="molecule type" value="Genomic_DNA"/>
</dbReference>
<protein>
    <submittedName>
        <fullName evidence="1">Uncharacterized protein</fullName>
    </submittedName>
</protein>
<proteinExistence type="predicted"/>